<protein>
    <submittedName>
        <fullName evidence="2">Unnamed protein product</fullName>
    </submittedName>
</protein>
<dbReference type="EMBL" id="BSXW01000622">
    <property type="protein sequence ID" value="GMF26686.1"/>
    <property type="molecule type" value="Genomic_DNA"/>
</dbReference>
<gene>
    <name evidence="2" type="ORF">Plil01_001111200</name>
</gene>
<dbReference type="AlphaFoldDB" id="A0A9W6U5N3"/>
<evidence type="ECO:0000313" key="3">
    <source>
        <dbReference type="Proteomes" id="UP001165083"/>
    </source>
</evidence>
<feature type="compositionally biased region" description="Basic residues" evidence="1">
    <location>
        <begin position="208"/>
        <end position="225"/>
    </location>
</feature>
<keyword evidence="3" id="KW-1185">Reference proteome</keyword>
<dbReference type="InterPro" id="IPR053134">
    <property type="entry name" value="RNA-dir_DNA_polymerase"/>
</dbReference>
<dbReference type="Proteomes" id="UP001165083">
    <property type="component" value="Unassembled WGS sequence"/>
</dbReference>
<organism evidence="2 3">
    <name type="scientific">Phytophthora lilii</name>
    <dbReference type="NCBI Taxonomy" id="2077276"/>
    <lineage>
        <taxon>Eukaryota</taxon>
        <taxon>Sar</taxon>
        <taxon>Stramenopiles</taxon>
        <taxon>Oomycota</taxon>
        <taxon>Peronosporomycetes</taxon>
        <taxon>Peronosporales</taxon>
        <taxon>Peronosporaceae</taxon>
        <taxon>Phytophthora</taxon>
    </lineage>
</organism>
<dbReference type="SUPFAM" id="SSF56672">
    <property type="entry name" value="DNA/RNA polymerases"/>
    <property type="match status" value="1"/>
</dbReference>
<reference evidence="2" key="1">
    <citation type="submission" date="2023-04" db="EMBL/GenBank/DDBJ databases">
        <title>Phytophthora lilii NBRC 32176.</title>
        <authorList>
            <person name="Ichikawa N."/>
            <person name="Sato H."/>
            <person name="Tonouchi N."/>
        </authorList>
    </citation>
    <scope>NUCLEOTIDE SEQUENCE</scope>
    <source>
        <strain evidence="2">NBRC 32176</strain>
    </source>
</reference>
<dbReference type="OrthoDB" id="121579at2759"/>
<dbReference type="PANTHER" id="PTHR24559">
    <property type="entry name" value="TRANSPOSON TY3-I GAG-POL POLYPROTEIN"/>
    <property type="match status" value="1"/>
</dbReference>
<evidence type="ECO:0000256" key="1">
    <source>
        <dbReference type="SAM" id="MobiDB-lite"/>
    </source>
</evidence>
<comment type="caution">
    <text evidence="2">The sequence shown here is derived from an EMBL/GenBank/DDBJ whole genome shotgun (WGS) entry which is preliminary data.</text>
</comment>
<dbReference type="Gene3D" id="3.10.10.10">
    <property type="entry name" value="HIV Type 1 Reverse Transcriptase, subunit A, domain 1"/>
    <property type="match status" value="1"/>
</dbReference>
<dbReference type="InterPro" id="IPR043502">
    <property type="entry name" value="DNA/RNA_pol_sf"/>
</dbReference>
<feature type="region of interest" description="Disordered" evidence="1">
    <location>
        <begin position="187"/>
        <end position="236"/>
    </location>
</feature>
<accession>A0A9W6U5N3</accession>
<sequence>MPWLARYQPEIDWLARPLKRRADFDGSEVMTHLLVAPRDWPHVTIVDKTSTTQPMHRASDGPLCTVCSVSIGEVKSDQGSLFVNKDQDATVERESLPKLNETVEHVLLPKLNETVEHVLLPKLNETVEHVRLPKLNQVVKQMLLPTRRTVVEHVALPQNNEAVEHVALPRNNEAVEHVTLPQTDMTVEHGVLPPSDDENSSASSSYSRRSKNSKRKWISRGRLSKSRFTPPRGGNDADRVEVLSVLEFSHSAPNQLCSVEVASPPSDAASITRLPGLTWKHFVRDLKAGEIEQVCLITDGDTSSAAMNAVSDVTGSSRLVAAEPKAAREERFTAQSWSALKASGNPVYELACEYADVFPEKIPAEIPADCGVRHEIDLAPGSKHCVIRQWPLPRDQVQAIDDFIEGRRKAGNVRESISPHSSPTFCVKKATGGWRIVHAFNKLNDATATS</sequence>
<dbReference type="PANTHER" id="PTHR24559:SF444">
    <property type="entry name" value="REVERSE TRANSCRIPTASE DOMAIN-CONTAINING PROTEIN"/>
    <property type="match status" value="1"/>
</dbReference>
<proteinExistence type="predicted"/>
<evidence type="ECO:0000313" key="2">
    <source>
        <dbReference type="EMBL" id="GMF26686.1"/>
    </source>
</evidence>
<name>A0A9W6U5N3_9STRA</name>